<dbReference type="PANTHER" id="PTHR34201">
    <property type="entry name" value="GLYCINE-RICH PROTEIN"/>
    <property type="match status" value="1"/>
</dbReference>
<organism evidence="1">
    <name type="scientific">Musa acuminata subsp. malaccensis</name>
    <name type="common">Wild banana</name>
    <name type="synonym">Musa malaccensis</name>
    <dbReference type="NCBI Taxonomy" id="214687"/>
    <lineage>
        <taxon>Eukaryota</taxon>
        <taxon>Viridiplantae</taxon>
        <taxon>Streptophyta</taxon>
        <taxon>Embryophyta</taxon>
        <taxon>Tracheophyta</taxon>
        <taxon>Spermatophyta</taxon>
        <taxon>Magnoliopsida</taxon>
        <taxon>Liliopsida</taxon>
        <taxon>Zingiberales</taxon>
        <taxon>Musaceae</taxon>
        <taxon>Musa</taxon>
    </lineage>
</organism>
<evidence type="ECO:0000313" key="1">
    <source>
        <dbReference type="EMBL" id="CAG1850995.1"/>
    </source>
</evidence>
<proteinExistence type="predicted"/>
<dbReference type="PANTHER" id="PTHR34201:SF1">
    <property type="entry name" value="GLYCINE-RICH PROTEIN"/>
    <property type="match status" value="1"/>
</dbReference>
<protein>
    <submittedName>
        <fullName evidence="1">(wild Malaysian banana) hypothetical protein</fullName>
    </submittedName>
</protein>
<name>A0A8D7APP4_MUSAM</name>
<dbReference type="EMBL" id="HG996468">
    <property type="protein sequence ID" value="CAG1850995.1"/>
    <property type="molecule type" value="Genomic_DNA"/>
</dbReference>
<sequence length="139" mass="14352">MDWNGGGGGGEEKGLLWRLPVLKAKDLGKVGPGIGFGAGCGVGFGVGLVGGGAGIGAGFPGLQLGFGFGAGCGIGLGFGYGVGRGVAYDDNRRYTNVGKLFHKVRNGSSENQIEILFDELMESTRKLIKATSKEIDKWR</sequence>
<reference evidence="1" key="1">
    <citation type="submission" date="2021-03" db="EMBL/GenBank/DDBJ databases">
        <authorList>
            <consortium name="Genoscope - CEA"/>
            <person name="William W."/>
        </authorList>
    </citation>
    <scope>NUCLEOTIDE SEQUENCE</scope>
    <source>
        <strain evidence="1">Doubled-haploid Pahang</strain>
    </source>
</reference>
<dbReference type="AlphaFoldDB" id="A0A8D7APP4"/>
<accession>A0A8D7APP4</accession>
<dbReference type="InterPro" id="IPR053288">
    <property type="entry name" value="TGD_Bridge_Protein"/>
</dbReference>
<gene>
    <name evidence="1" type="ORF">GSMUA_195710.1</name>
</gene>